<comment type="caution">
    <text evidence="14">The sequence shown here is derived from an EMBL/GenBank/DDBJ whole genome shotgun (WGS) entry which is preliminary data.</text>
</comment>
<sequence>MEKEGNVLWYTDTVELNSSSVARGMALVERVQVRIPLLLLLTLTPTAVAVGFRCWERTTCPALLGYKSPVPTTIGAIQRLFNVTGVADILAANNLPEWTLPNNFTVEENRLLRIPLECDCSGPGLYGEPSNPLVYTVRKGDNISYLATTVFSGLVASTDIQHGNNVTNLRTGQELRVPLPCSCGKVNGLDVLHFGLTLEYGSTTLEQIAHEYHVSSQTITTSNQPHLMFGRALDIPLPVCSSMVRKDSLDHPLLVPNGSYVYTANGCVKCYCDATKNWKLTCEPSKLRPTNWSTCPSMKCDSSISSNMYIGDTTYSSSHNLAICAYAGYGTQTIFTTLTAVYIPPGLVHAHHTKSRWWAWLIVIAGVFVVLIFGYLCCIIWRKCKIEADRKKKQKELLLEIGVSSVACIVYHKTKRHRKRSKVNYEMQIFSFPIIAAATGNFSVANKLGQGGFGPVYKGVLPDGQEIAIKRLSSRSGQGLVEFKNEAELVAKLQHTNLVRLSGLCIQNEENILIYEYLPNKSLDFHLFDSKRREKIVWEKRFNIIEGIAHGLIYLHHFSRLKVIHRDLKAGNILLDYEMNPKISDFGMAVILDSEVVEVKTKRVVGTYGYMSPEYVIKGIISTKTDVFSYGVLVLEIVSGKKNNSRYQADYPLNLIGFAWQLWNEGKGVELIDSSMLESCRTAEVLRCTQVALLCVQANAADRPSMLEVYSMLANETLFLPVPKQPAYFTDACANEKNALVGNGKSYSTNEVTISMMDAR</sequence>
<dbReference type="GO" id="GO:0005886">
    <property type="term" value="C:plasma membrane"/>
    <property type="evidence" value="ECO:0007669"/>
    <property type="project" value="TreeGrafter"/>
</dbReference>
<dbReference type="FunFam" id="3.30.200.20:FF:000195">
    <property type="entry name" value="G-type lectin S-receptor-like serine/threonine-protein kinase"/>
    <property type="match status" value="1"/>
</dbReference>
<dbReference type="SMR" id="A0A445IFH5"/>
<dbReference type="InterPro" id="IPR000719">
    <property type="entry name" value="Prot_kinase_dom"/>
</dbReference>
<dbReference type="InterPro" id="IPR011009">
    <property type="entry name" value="Kinase-like_dom_sf"/>
</dbReference>
<protein>
    <recommendedName>
        <fullName evidence="1">non-specific serine/threonine protein kinase</fullName>
        <ecNumber evidence="1">2.7.11.1</ecNumber>
    </recommendedName>
</protein>
<evidence type="ECO:0000256" key="12">
    <source>
        <dbReference type="SAM" id="Phobius"/>
    </source>
</evidence>
<keyword evidence="15" id="KW-1185">Reference proteome</keyword>
<keyword evidence="7" id="KW-0067">ATP-binding</keyword>
<dbReference type="PROSITE" id="PS00108">
    <property type="entry name" value="PROTEIN_KINASE_ST"/>
    <property type="match status" value="1"/>
</dbReference>
<name>A0A445IFH5_GLYSO</name>
<evidence type="ECO:0000313" key="14">
    <source>
        <dbReference type="EMBL" id="RZB84635.1"/>
    </source>
</evidence>
<dbReference type="Gene3D" id="1.10.510.10">
    <property type="entry name" value="Transferase(Phosphotransferase) domain 1"/>
    <property type="match status" value="1"/>
</dbReference>
<dbReference type="SMART" id="SM00220">
    <property type="entry name" value="S_TKc"/>
    <property type="match status" value="1"/>
</dbReference>
<dbReference type="PANTHER" id="PTHR27002">
    <property type="entry name" value="RECEPTOR-LIKE SERINE/THREONINE-PROTEIN KINASE SD1-8"/>
    <property type="match status" value="1"/>
</dbReference>
<dbReference type="GO" id="GO:0005524">
    <property type="term" value="F:ATP binding"/>
    <property type="evidence" value="ECO:0007669"/>
    <property type="project" value="UniProtKB-KW"/>
</dbReference>
<organism evidence="14 15">
    <name type="scientific">Glycine soja</name>
    <name type="common">Wild soybean</name>
    <dbReference type="NCBI Taxonomy" id="3848"/>
    <lineage>
        <taxon>Eukaryota</taxon>
        <taxon>Viridiplantae</taxon>
        <taxon>Streptophyta</taxon>
        <taxon>Embryophyta</taxon>
        <taxon>Tracheophyta</taxon>
        <taxon>Spermatophyta</taxon>
        <taxon>Magnoliopsida</taxon>
        <taxon>eudicotyledons</taxon>
        <taxon>Gunneridae</taxon>
        <taxon>Pentapetalae</taxon>
        <taxon>rosids</taxon>
        <taxon>fabids</taxon>
        <taxon>Fabales</taxon>
        <taxon>Fabaceae</taxon>
        <taxon>Papilionoideae</taxon>
        <taxon>50 kb inversion clade</taxon>
        <taxon>NPAAA clade</taxon>
        <taxon>indigoferoid/millettioid clade</taxon>
        <taxon>Phaseoleae</taxon>
        <taxon>Glycine</taxon>
        <taxon>Glycine subgen. Soja</taxon>
    </lineage>
</organism>
<keyword evidence="3" id="KW-0808">Transferase</keyword>
<accession>A0A445IFH5</accession>
<dbReference type="GO" id="GO:0004674">
    <property type="term" value="F:protein serine/threonine kinase activity"/>
    <property type="evidence" value="ECO:0007669"/>
    <property type="project" value="UniProtKB-KW"/>
</dbReference>
<keyword evidence="14" id="KW-0430">Lectin</keyword>
<evidence type="ECO:0000256" key="10">
    <source>
        <dbReference type="ARBA" id="ARBA00047899"/>
    </source>
</evidence>
<keyword evidence="5" id="KW-0547">Nucleotide-binding</keyword>
<evidence type="ECO:0000313" key="15">
    <source>
        <dbReference type="Proteomes" id="UP000289340"/>
    </source>
</evidence>
<dbReference type="Gramene" id="XM_028335875.1">
    <property type="protein sequence ID" value="XP_028191676.1"/>
    <property type="gene ID" value="LOC114377392"/>
</dbReference>
<evidence type="ECO:0000256" key="2">
    <source>
        <dbReference type="ARBA" id="ARBA00022527"/>
    </source>
</evidence>
<evidence type="ECO:0000256" key="6">
    <source>
        <dbReference type="ARBA" id="ARBA00022777"/>
    </source>
</evidence>
<dbReference type="CDD" id="cd14066">
    <property type="entry name" value="STKc_IRAK"/>
    <property type="match status" value="1"/>
</dbReference>
<keyword evidence="12" id="KW-0472">Membrane</keyword>
<comment type="catalytic activity">
    <reaction evidence="10">
        <text>L-threonyl-[protein] + ATP = O-phospho-L-threonyl-[protein] + ADP + H(+)</text>
        <dbReference type="Rhea" id="RHEA:46608"/>
        <dbReference type="Rhea" id="RHEA-COMP:11060"/>
        <dbReference type="Rhea" id="RHEA-COMP:11605"/>
        <dbReference type="ChEBI" id="CHEBI:15378"/>
        <dbReference type="ChEBI" id="CHEBI:30013"/>
        <dbReference type="ChEBI" id="CHEBI:30616"/>
        <dbReference type="ChEBI" id="CHEBI:61977"/>
        <dbReference type="ChEBI" id="CHEBI:456216"/>
        <dbReference type="EC" id="2.7.11.1"/>
    </reaction>
</comment>
<keyword evidence="12" id="KW-0812">Transmembrane</keyword>
<evidence type="ECO:0000256" key="1">
    <source>
        <dbReference type="ARBA" id="ARBA00012513"/>
    </source>
</evidence>
<proteinExistence type="predicted"/>
<keyword evidence="12" id="KW-1133">Transmembrane helix</keyword>
<dbReference type="InterPro" id="IPR001245">
    <property type="entry name" value="Ser-Thr/Tyr_kinase_cat_dom"/>
</dbReference>
<keyword evidence="4" id="KW-0732">Signal</keyword>
<feature type="domain" description="Protein kinase" evidence="13">
    <location>
        <begin position="442"/>
        <end position="720"/>
    </location>
</feature>
<dbReference type="InterPro" id="IPR018392">
    <property type="entry name" value="LysM"/>
</dbReference>
<dbReference type="PROSITE" id="PS50011">
    <property type="entry name" value="PROTEIN_KINASE_DOM"/>
    <property type="match status" value="1"/>
</dbReference>
<comment type="catalytic activity">
    <reaction evidence="11">
        <text>L-seryl-[protein] + ATP = O-phospho-L-seryl-[protein] + ADP + H(+)</text>
        <dbReference type="Rhea" id="RHEA:17989"/>
        <dbReference type="Rhea" id="RHEA-COMP:9863"/>
        <dbReference type="Rhea" id="RHEA-COMP:11604"/>
        <dbReference type="ChEBI" id="CHEBI:15378"/>
        <dbReference type="ChEBI" id="CHEBI:29999"/>
        <dbReference type="ChEBI" id="CHEBI:30616"/>
        <dbReference type="ChEBI" id="CHEBI:83421"/>
        <dbReference type="ChEBI" id="CHEBI:456216"/>
        <dbReference type="EC" id="2.7.11.1"/>
    </reaction>
</comment>
<dbReference type="AlphaFoldDB" id="A0A445IFH5"/>
<evidence type="ECO:0000259" key="13">
    <source>
        <dbReference type="PROSITE" id="PS50011"/>
    </source>
</evidence>
<dbReference type="Gene3D" id="3.30.200.20">
    <property type="entry name" value="Phosphorylase Kinase, domain 1"/>
    <property type="match status" value="1"/>
</dbReference>
<evidence type="ECO:0000256" key="4">
    <source>
        <dbReference type="ARBA" id="ARBA00022729"/>
    </source>
</evidence>
<dbReference type="Pfam" id="PF01476">
    <property type="entry name" value="LysM"/>
    <property type="match status" value="1"/>
</dbReference>
<dbReference type="Pfam" id="PF07714">
    <property type="entry name" value="PK_Tyr_Ser-Thr"/>
    <property type="match status" value="1"/>
</dbReference>
<dbReference type="SUPFAM" id="SSF56112">
    <property type="entry name" value="Protein kinase-like (PK-like)"/>
    <property type="match status" value="1"/>
</dbReference>
<dbReference type="EMBL" id="QZWG01000011">
    <property type="protein sequence ID" value="RZB84635.1"/>
    <property type="molecule type" value="Genomic_DNA"/>
</dbReference>
<evidence type="ECO:0000256" key="11">
    <source>
        <dbReference type="ARBA" id="ARBA00048679"/>
    </source>
</evidence>
<evidence type="ECO:0000256" key="9">
    <source>
        <dbReference type="ARBA" id="ARBA00023180"/>
    </source>
</evidence>
<keyword evidence="14" id="KW-0675">Receptor</keyword>
<dbReference type="FunFam" id="1.10.510.10:FF:002177">
    <property type="entry name" value="G-type lectin S-receptor-like serine/threonine-protein kinase CES101 isoform A"/>
    <property type="match status" value="1"/>
</dbReference>
<dbReference type="Proteomes" id="UP000289340">
    <property type="component" value="Chromosome 11"/>
</dbReference>
<dbReference type="PANTHER" id="PTHR27002:SF926">
    <property type="entry name" value="OS07G0535800 PROTEIN"/>
    <property type="match status" value="1"/>
</dbReference>
<dbReference type="GO" id="GO:0030246">
    <property type="term" value="F:carbohydrate binding"/>
    <property type="evidence" value="ECO:0007669"/>
    <property type="project" value="UniProtKB-KW"/>
</dbReference>
<keyword evidence="8" id="KW-1015">Disulfide bond</keyword>
<keyword evidence="9" id="KW-0325">Glycoprotein</keyword>
<reference evidence="14 15" key="1">
    <citation type="submission" date="2018-09" db="EMBL/GenBank/DDBJ databases">
        <title>A high-quality reference genome of wild soybean provides a powerful tool to mine soybean genomes.</title>
        <authorList>
            <person name="Xie M."/>
            <person name="Chung C.Y.L."/>
            <person name="Li M.-W."/>
            <person name="Wong F.-L."/>
            <person name="Chan T.-F."/>
            <person name="Lam H.-M."/>
        </authorList>
    </citation>
    <scope>NUCLEOTIDE SEQUENCE [LARGE SCALE GENOMIC DNA]</scope>
    <source>
        <strain evidence="15">cv. W05</strain>
        <tissue evidence="14">Hypocotyl of etiolated seedlings</tissue>
    </source>
</reference>
<evidence type="ECO:0000256" key="7">
    <source>
        <dbReference type="ARBA" id="ARBA00022840"/>
    </source>
</evidence>
<evidence type="ECO:0000256" key="3">
    <source>
        <dbReference type="ARBA" id="ARBA00022679"/>
    </source>
</evidence>
<evidence type="ECO:0000256" key="5">
    <source>
        <dbReference type="ARBA" id="ARBA00022741"/>
    </source>
</evidence>
<evidence type="ECO:0000256" key="8">
    <source>
        <dbReference type="ARBA" id="ARBA00023157"/>
    </source>
</evidence>
<gene>
    <name evidence="14" type="ORF">D0Y65_032784</name>
</gene>
<dbReference type="EC" id="2.7.11.1" evidence="1"/>
<keyword evidence="6 14" id="KW-0418">Kinase</keyword>
<dbReference type="InterPro" id="IPR008271">
    <property type="entry name" value="Ser/Thr_kinase_AS"/>
</dbReference>
<keyword evidence="2" id="KW-0723">Serine/threonine-protein kinase</keyword>
<feature type="transmembrane region" description="Helical" evidence="12">
    <location>
        <begin position="357"/>
        <end position="376"/>
    </location>
</feature>